<comment type="caution">
    <text evidence="5">The sequence shown here is derived from an EMBL/GenBank/DDBJ whole genome shotgun (WGS) entry which is preliminary data.</text>
</comment>
<dbReference type="InterPro" id="IPR040255">
    <property type="entry name" value="Non-specific_endonuclease"/>
</dbReference>
<dbReference type="PANTHER" id="PTHR13966:SF5">
    <property type="entry name" value="ENDONUCLEASE G, MITOCHONDRIAL"/>
    <property type="match status" value="1"/>
</dbReference>
<evidence type="ECO:0000256" key="2">
    <source>
        <dbReference type="SAM" id="SignalP"/>
    </source>
</evidence>
<feature type="domain" description="ENPP1-3/EXOG-like endonuclease/phosphodiesterase" evidence="3">
    <location>
        <begin position="48"/>
        <end position="237"/>
    </location>
</feature>
<organism evidence="5 6">
    <name type="scientific">Acetobacter musti</name>
    <dbReference type="NCBI Taxonomy" id="864732"/>
    <lineage>
        <taxon>Bacteria</taxon>
        <taxon>Pseudomonadati</taxon>
        <taxon>Pseudomonadota</taxon>
        <taxon>Alphaproteobacteria</taxon>
        <taxon>Acetobacterales</taxon>
        <taxon>Acetobacteraceae</taxon>
        <taxon>Acetobacter</taxon>
    </lineage>
</organism>
<feature type="chain" id="PRO_5047307790" evidence="2">
    <location>
        <begin position="26"/>
        <end position="251"/>
    </location>
</feature>
<keyword evidence="5" id="KW-0255">Endonuclease</keyword>
<accession>A0ABX0JSL9</accession>
<evidence type="ECO:0000313" key="5">
    <source>
        <dbReference type="EMBL" id="NHN86483.1"/>
    </source>
</evidence>
<dbReference type="SMART" id="SM00477">
    <property type="entry name" value="NUC"/>
    <property type="match status" value="1"/>
</dbReference>
<feature type="region of interest" description="Disordered" evidence="1">
    <location>
        <begin position="103"/>
        <end position="122"/>
    </location>
</feature>
<dbReference type="EMBL" id="WOTB01000036">
    <property type="protein sequence ID" value="NHN86483.1"/>
    <property type="molecule type" value="Genomic_DNA"/>
</dbReference>
<feature type="domain" description="DNA/RNA non-specific endonuclease/pyrophosphatase/phosphodiesterase" evidence="4">
    <location>
        <begin position="47"/>
        <end position="237"/>
    </location>
</feature>
<keyword evidence="5" id="KW-0378">Hydrolase</keyword>
<dbReference type="Proteomes" id="UP000635278">
    <property type="component" value="Unassembled WGS sequence"/>
</dbReference>
<dbReference type="GO" id="GO:0004519">
    <property type="term" value="F:endonuclease activity"/>
    <property type="evidence" value="ECO:0007669"/>
    <property type="project" value="UniProtKB-KW"/>
</dbReference>
<feature type="signal peptide" evidence="2">
    <location>
        <begin position="1"/>
        <end position="25"/>
    </location>
</feature>
<dbReference type="InterPro" id="IPR044925">
    <property type="entry name" value="His-Me_finger_sf"/>
</dbReference>
<gene>
    <name evidence="5" type="ORF">GOB93_17850</name>
</gene>
<protein>
    <submittedName>
        <fullName evidence="5">DNA/RNA non-specific endonuclease</fullName>
    </submittedName>
</protein>
<dbReference type="InterPro" id="IPR001604">
    <property type="entry name" value="Endo_G_ENPP1-like_dom"/>
</dbReference>
<reference evidence="5 6" key="1">
    <citation type="journal article" date="2020" name="Int. J. Syst. Evol. Microbiol.">
        <title>Novel acetic acid bacteria from cider fermentations: Acetobacter conturbans sp. nov. and Acetobacter fallax sp. nov.</title>
        <authorList>
            <person name="Sombolestani A.S."/>
            <person name="Cleenwerck I."/>
            <person name="Cnockaert M."/>
            <person name="Borremans W."/>
            <person name="Wieme A.D."/>
            <person name="De Vuyst L."/>
            <person name="Vandamme P."/>
        </authorList>
    </citation>
    <scope>NUCLEOTIDE SEQUENCE [LARGE SCALE GENOMIC DNA]</scope>
    <source>
        <strain evidence="5 6">LMG 30640</strain>
    </source>
</reference>
<evidence type="ECO:0000259" key="4">
    <source>
        <dbReference type="SMART" id="SM00892"/>
    </source>
</evidence>
<dbReference type="Gene3D" id="3.40.570.10">
    <property type="entry name" value="Extracellular Endonuclease, subunit A"/>
    <property type="match status" value="1"/>
</dbReference>
<sequence>MPLPLRFRCPFSVILLLIAPVFARADCPDHFAGQKPPATSAPVTLLCSTGFAAGYSGPDHESLWSAEHLTKESIIRAQTLQGRAPFHEDLRLPPAERSELSDYRRSGWSRGHLTPSGDAPTRAAREETFALSNIVPQAAKMNSGAWNRIEGNLRKIVRRKGEAWVVTGPAFREPLGSIGPDHVRVPSSVWKAVLVPSLSAVSVVVCRNTTPYQCNTVAMDSLRRVTGVDPFPAVPPAQKTRNRSLDALLLR</sequence>
<keyword evidence="2" id="KW-0732">Signal</keyword>
<dbReference type="Pfam" id="PF01223">
    <property type="entry name" value="Endonuclease_NS"/>
    <property type="match status" value="1"/>
</dbReference>
<dbReference type="InterPro" id="IPR044929">
    <property type="entry name" value="DNA/RNA_non-sp_Endonuclease_sf"/>
</dbReference>
<dbReference type="SMART" id="SM00892">
    <property type="entry name" value="Endonuclease_NS"/>
    <property type="match status" value="1"/>
</dbReference>
<name>A0ABX0JSL9_9PROT</name>
<dbReference type="SUPFAM" id="SSF54060">
    <property type="entry name" value="His-Me finger endonucleases"/>
    <property type="match status" value="1"/>
</dbReference>
<proteinExistence type="predicted"/>
<dbReference type="RefSeq" id="WP_173584826.1">
    <property type="nucleotide sequence ID" value="NZ_WOTB01000036.1"/>
</dbReference>
<evidence type="ECO:0000256" key="1">
    <source>
        <dbReference type="SAM" id="MobiDB-lite"/>
    </source>
</evidence>
<dbReference type="InterPro" id="IPR020821">
    <property type="entry name" value="ENPP1-3/EXOG-like_nuc-like"/>
</dbReference>
<dbReference type="PANTHER" id="PTHR13966">
    <property type="entry name" value="ENDONUCLEASE RELATED"/>
    <property type="match status" value="1"/>
</dbReference>
<keyword evidence="6" id="KW-1185">Reference proteome</keyword>
<evidence type="ECO:0000313" key="6">
    <source>
        <dbReference type="Proteomes" id="UP000635278"/>
    </source>
</evidence>
<evidence type="ECO:0000259" key="3">
    <source>
        <dbReference type="SMART" id="SM00477"/>
    </source>
</evidence>
<keyword evidence="5" id="KW-0540">Nuclease</keyword>